<evidence type="ECO:0000256" key="3">
    <source>
        <dbReference type="ARBA" id="ARBA00022692"/>
    </source>
</evidence>
<feature type="transmembrane region" description="Helical" evidence="6">
    <location>
        <begin position="314"/>
        <end position="336"/>
    </location>
</feature>
<evidence type="ECO:0000313" key="11">
    <source>
        <dbReference type="Proteomes" id="UP000646877"/>
    </source>
</evidence>
<dbReference type="RefSeq" id="WP_039491311.1">
    <property type="nucleotide sequence ID" value="NZ_CBCSDF010000033.1"/>
</dbReference>
<dbReference type="InterPro" id="IPR050250">
    <property type="entry name" value="Macrolide_Exporter_MacB"/>
</dbReference>
<evidence type="ECO:0000256" key="1">
    <source>
        <dbReference type="ARBA" id="ARBA00004651"/>
    </source>
</evidence>
<sequence>MLKYNMKMAWLSIRRRPVLNLLMVMAIGIGIGIFTAAITMVYQGSQTDLPHKSDRLFLVQLDSRNLASEPVDNFNKMIDMTYIDTVNVSQIDYPKSQITFGWLTDQLVNVENKNVMPYRGFSFVTNRAFFSIMDIPFLYGSAWSQEQEISGAPVVVITKARNDLLFNGENSVGKQIRLDDKAVTIVGVIDEWHVRYRFYDRTFMKGLSDDAYLPYRYALDANLSRNARFECWDNTSMRYQSSGTEELLASECGWITVWSLLDSKDDLAEFRNVLDDYVDGQRASGRFPREGGHLLTSLDEVMAYVHNKNVDYQFYFIIGSMFMAACIFSAVGIMLANFMSKTREVCIRRALGAKRKVLIGQYISEVAVVGFIGGVLGIFISFGSLHLMKLKMFHSVGFYADIADLDLLFKLDAVMVGTGIFIAIISSILVSITPILRVCQVKVSRNLTME</sequence>
<accession>A0A8I2KPW9</accession>
<evidence type="ECO:0000313" key="12">
    <source>
        <dbReference type="Proteomes" id="UP001304419"/>
    </source>
</evidence>
<reference evidence="10 12" key="2">
    <citation type="submission" date="2023-10" db="EMBL/GenBank/DDBJ databases">
        <title>To unveil natural product biosynthetic capacity in Pseudoalteromonas.</title>
        <authorList>
            <person name="Wang J."/>
        </authorList>
    </citation>
    <scope>NUCLEOTIDE SEQUENCE [LARGE SCALE GENOMIC DNA]</scope>
    <source>
        <strain evidence="10 12">DSM 15914</strain>
    </source>
</reference>
<dbReference type="Proteomes" id="UP001304419">
    <property type="component" value="Chromosome 2"/>
</dbReference>
<feature type="transmembrane region" description="Helical" evidence="6">
    <location>
        <begin position="357"/>
        <end position="382"/>
    </location>
</feature>
<evidence type="ECO:0000256" key="6">
    <source>
        <dbReference type="SAM" id="Phobius"/>
    </source>
</evidence>
<dbReference type="Pfam" id="PF02687">
    <property type="entry name" value="FtsX"/>
    <property type="match status" value="1"/>
</dbReference>
<keyword evidence="12" id="KW-1185">Reference proteome</keyword>
<evidence type="ECO:0000259" key="8">
    <source>
        <dbReference type="Pfam" id="PF12704"/>
    </source>
</evidence>
<feature type="domain" description="ABC3 transporter permease C-terminal" evidence="7">
    <location>
        <begin position="317"/>
        <end position="439"/>
    </location>
</feature>
<dbReference type="GO" id="GO:0005886">
    <property type="term" value="C:plasma membrane"/>
    <property type="evidence" value="ECO:0007669"/>
    <property type="project" value="UniProtKB-SubCell"/>
</dbReference>
<proteinExistence type="predicted"/>
<dbReference type="PANTHER" id="PTHR30572:SF18">
    <property type="entry name" value="ABC-TYPE MACROLIDE FAMILY EXPORT SYSTEM PERMEASE COMPONENT 2"/>
    <property type="match status" value="1"/>
</dbReference>
<dbReference type="InterPro" id="IPR003838">
    <property type="entry name" value="ABC3_permease_C"/>
</dbReference>
<evidence type="ECO:0000313" key="9">
    <source>
        <dbReference type="EMBL" id="NLR24336.1"/>
    </source>
</evidence>
<keyword evidence="2" id="KW-1003">Cell membrane</keyword>
<name>A0A8I2KPW9_9GAMM</name>
<feature type="transmembrane region" description="Helical" evidence="6">
    <location>
        <begin position="21"/>
        <end position="42"/>
    </location>
</feature>
<dbReference type="Proteomes" id="UP000646877">
    <property type="component" value="Unassembled WGS sequence"/>
</dbReference>
<protein>
    <submittedName>
        <fullName evidence="10">ABC transporter permease</fullName>
    </submittedName>
    <submittedName>
        <fullName evidence="9">FtsX-like permease family protein</fullName>
    </submittedName>
</protein>
<evidence type="ECO:0000256" key="5">
    <source>
        <dbReference type="ARBA" id="ARBA00023136"/>
    </source>
</evidence>
<evidence type="ECO:0000256" key="4">
    <source>
        <dbReference type="ARBA" id="ARBA00022989"/>
    </source>
</evidence>
<dbReference type="EMBL" id="CP137579">
    <property type="protein sequence ID" value="WOX30922.1"/>
    <property type="molecule type" value="Genomic_DNA"/>
</dbReference>
<dbReference type="GO" id="GO:0022857">
    <property type="term" value="F:transmembrane transporter activity"/>
    <property type="evidence" value="ECO:0007669"/>
    <property type="project" value="TreeGrafter"/>
</dbReference>
<feature type="domain" description="MacB-like periplasmic core" evidence="8">
    <location>
        <begin position="21"/>
        <end position="226"/>
    </location>
</feature>
<gene>
    <name evidence="9" type="ORF">F9Y85_24120</name>
    <name evidence="10" type="ORF">R5H13_23905</name>
</gene>
<dbReference type="AlphaFoldDB" id="A0A8I2KPW9"/>
<keyword evidence="5 6" id="KW-0472">Membrane</keyword>
<comment type="subcellular location">
    <subcellularLocation>
        <location evidence="1">Cell membrane</location>
        <topology evidence="1">Multi-pass membrane protein</topology>
    </subcellularLocation>
</comment>
<evidence type="ECO:0000313" key="10">
    <source>
        <dbReference type="EMBL" id="WOX30922.1"/>
    </source>
</evidence>
<reference evidence="9" key="1">
    <citation type="submission" date="2019-10" db="EMBL/GenBank/DDBJ databases">
        <authorList>
            <person name="Paulsen S."/>
        </authorList>
    </citation>
    <scope>NUCLEOTIDE SEQUENCE</scope>
    <source>
        <strain evidence="9">LMG 19692</strain>
    </source>
</reference>
<dbReference type="EMBL" id="WEIA01000030">
    <property type="protein sequence ID" value="NLR24336.1"/>
    <property type="molecule type" value="Genomic_DNA"/>
</dbReference>
<keyword evidence="3 6" id="KW-0812">Transmembrane</keyword>
<dbReference type="PANTHER" id="PTHR30572">
    <property type="entry name" value="MEMBRANE COMPONENT OF TRANSPORTER-RELATED"/>
    <property type="match status" value="1"/>
</dbReference>
<evidence type="ECO:0000259" key="7">
    <source>
        <dbReference type="Pfam" id="PF02687"/>
    </source>
</evidence>
<dbReference type="InterPro" id="IPR025857">
    <property type="entry name" value="MacB_PCD"/>
</dbReference>
<evidence type="ECO:0000256" key="2">
    <source>
        <dbReference type="ARBA" id="ARBA00022475"/>
    </source>
</evidence>
<feature type="transmembrane region" description="Helical" evidence="6">
    <location>
        <begin position="413"/>
        <end position="436"/>
    </location>
</feature>
<dbReference type="Pfam" id="PF12704">
    <property type="entry name" value="MacB_PCD"/>
    <property type="match status" value="1"/>
</dbReference>
<keyword evidence="4 6" id="KW-1133">Transmembrane helix</keyword>
<organism evidence="9 11">
    <name type="scientific">Pseudoalteromonas maricaloris</name>
    <dbReference type="NCBI Taxonomy" id="184924"/>
    <lineage>
        <taxon>Bacteria</taxon>
        <taxon>Pseudomonadati</taxon>
        <taxon>Pseudomonadota</taxon>
        <taxon>Gammaproteobacteria</taxon>
        <taxon>Alteromonadales</taxon>
        <taxon>Pseudoalteromonadaceae</taxon>
        <taxon>Pseudoalteromonas</taxon>
    </lineage>
</organism>